<dbReference type="OrthoDB" id="4192433at2"/>
<keyword evidence="2" id="KW-1185">Reference proteome</keyword>
<gene>
    <name evidence="1" type="ORF">FB559_4530</name>
</gene>
<protein>
    <submittedName>
        <fullName evidence="1">Uncharacterized protein</fullName>
    </submittedName>
</protein>
<dbReference type="EMBL" id="VFOZ01000001">
    <property type="protein sequence ID" value="TQL98883.1"/>
    <property type="molecule type" value="Genomic_DNA"/>
</dbReference>
<evidence type="ECO:0000313" key="1">
    <source>
        <dbReference type="EMBL" id="TQL98883.1"/>
    </source>
</evidence>
<sequence length="200" mass="21829">MISDRSPSARAQWQACRAKTRCARGARFVTGADIVRISRALALEPWHFTQTAPAVAGDPTGIVLDKGRRRVFLKLANATHGCVFSVRTPSGVSCCGLGDIAPISCRIFPADTKDGAPVIRPEPGDDGREWKLEDLDQEALTEALRTWSADRDQWFEIVARWNALAAESGSESDIEDFQRYLLEAVTARTAGAAWPEEATA</sequence>
<proteinExistence type="predicted"/>
<accession>A0A543CP74</accession>
<evidence type="ECO:0000313" key="2">
    <source>
        <dbReference type="Proteomes" id="UP000316096"/>
    </source>
</evidence>
<dbReference type="Proteomes" id="UP000316096">
    <property type="component" value="Unassembled WGS sequence"/>
</dbReference>
<name>A0A543CP74_9ACTN</name>
<comment type="caution">
    <text evidence="1">The sequence shown here is derived from an EMBL/GenBank/DDBJ whole genome shotgun (WGS) entry which is preliminary data.</text>
</comment>
<reference evidence="1 2" key="1">
    <citation type="submission" date="2019-06" db="EMBL/GenBank/DDBJ databases">
        <title>Sequencing the genomes of 1000 actinobacteria strains.</title>
        <authorList>
            <person name="Klenk H.-P."/>
        </authorList>
    </citation>
    <scope>NUCLEOTIDE SEQUENCE [LARGE SCALE GENOMIC DNA]</scope>
    <source>
        <strain evidence="1 2">DSM 102200</strain>
    </source>
</reference>
<dbReference type="AlphaFoldDB" id="A0A543CP74"/>
<organism evidence="1 2">
    <name type="scientific">Actinoallomurus bryophytorum</name>
    <dbReference type="NCBI Taxonomy" id="1490222"/>
    <lineage>
        <taxon>Bacteria</taxon>
        <taxon>Bacillati</taxon>
        <taxon>Actinomycetota</taxon>
        <taxon>Actinomycetes</taxon>
        <taxon>Streptosporangiales</taxon>
        <taxon>Thermomonosporaceae</taxon>
        <taxon>Actinoallomurus</taxon>
    </lineage>
</organism>